<feature type="compositionally biased region" description="Polar residues" evidence="1">
    <location>
        <begin position="139"/>
        <end position="148"/>
    </location>
</feature>
<proteinExistence type="predicted"/>
<dbReference type="OrthoDB" id="6263303at2"/>
<dbReference type="AlphaFoldDB" id="A0A553JPZ1"/>
<accession>A0A553JPZ1</accession>
<dbReference type="RefSeq" id="WP_143564227.1">
    <property type="nucleotide sequence ID" value="NZ_BMPL01000007.1"/>
</dbReference>
<dbReference type="EMBL" id="VKGK01000009">
    <property type="protein sequence ID" value="TRY14536.1"/>
    <property type="molecule type" value="Genomic_DNA"/>
</dbReference>
<gene>
    <name evidence="2" type="ORF">FN961_09015</name>
</gene>
<feature type="region of interest" description="Disordered" evidence="1">
    <location>
        <begin position="139"/>
        <end position="162"/>
    </location>
</feature>
<keyword evidence="3" id="KW-1185">Reference proteome</keyword>
<feature type="compositionally biased region" description="Pro residues" evidence="1">
    <location>
        <begin position="153"/>
        <end position="162"/>
    </location>
</feature>
<evidence type="ECO:0000313" key="3">
    <source>
        <dbReference type="Proteomes" id="UP000318126"/>
    </source>
</evidence>
<evidence type="ECO:0000313" key="2">
    <source>
        <dbReference type="EMBL" id="TRY14536.1"/>
    </source>
</evidence>
<dbReference type="Proteomes" id="UP000318126">
    <property type="component" value="Unassembled WGS sequence"/>
</dbReference>
<organism evidence="2 3">
    <name type="scientific">Shewanella hanedai</name>
    <name type="common">Alteromonas hanedai</name>
    <dbReference type="NCBI Taxonomy" id="25"/>
    <lineage>
        <taxon>Bacteria</taxon>
        <taxon>Pseudomonadati</taxon>
        <taxon>Pseudomonadota</taxon>
        <taxon>Gammaproteobacteria</taxon>
        <taxon>Alteromonadales</taxon>
        <taxon>Shewanellaceae</taxon>
        <taxon>Shewanella</taxon>
    </lineage>
</organism>
<sequence>MSKQLAHLVLIISLVGQFLLTPAMAMPSLLHAFSHTQMVIMEHHSSEMTVLLSTSQQSALLDQMPPQSSTSLDISSNEQSCDMMMSTMQMSDDAGVVIDCDALCEMMGSGECASHCASATGILIQAKFALALPESSTPIQTGSWSKQTAEPAPFTPPPIRTV</sequence>
<evidence type="ECO:0000256" key="1">
    <source>
        <dbReference type="SAM" id="MobiDB-lite"/>
    </source>
</evidence>
<protein>
    <recommendedName>
        <fullName evidence="4">CopL family metal-binding regulatory protein</fullName>
    </recommendedName>
</protein>
<reference evidence="3" key="1">
    <citation type="submission" date="2019-07" db="EMBL/GenBank/DDBJ databases">
        <title>Shewanella sp. YLB-08 draft genomic sequence.</title>
        <authorList>
            <person name="Yu L."/>
        </authorList>
    </citation>
    <scope>NUCLEOTIDE SEQUENCE [LARGE SCALE GENOMIC DNA]</scope>
    <source>
        <strain evidence="3">JCM 20706</strain>
    </source>
</reference>
<comment type="caution">
    <text evidence="2">The sequence shown here is derived from an EMBL/GenBank/DDBJ whole genome shotgun (WGS) entry which is preliminary data.</text>
</comment>
<evidence type="ECO:0008006" key="4">
    <source>
        <dbReference type="Google" id="ProtNLM"/>
    </source>
</evidence>
<name>A0A553JPZ1_SHEHA</name>